<accession>A0A150LGT0</accession>
<evidence type="ECO:0000313" key="1">
    <source>
        <dbReference type="EMBL" id="KYD11455.1"/>
    </source>
</evidence>
<comment type="caution">
    <text evidence="1">The sequence shown here is derived from an EMBL/GenBank/DDBJ whole genome shotgun (WGS) entry which is preliminary data.</text>
</comment>
<name>A0A150LGT0_9BACI</name>
<dbReference type="PATRIC" id="fig|46224.3.peg.3995"/>
<dbReference type="STRING" id="46224.B4102_2183"/>
<reference evidence="1 2" key="1">
    <citation type="submission" date="2016-01" db="EMBL/GenBank/DDBJ databases">
        <title>Genome Sequences of Twelve Sporeforming Bacillus Species Isolated from Foods.</title>
        <authorList>
            <person name="Berendsen E.M."/>
            <person name="Wells-Bennik M.H."/>
            <person name="Krawcyk A.O."/>
            <person name="De Jong A."/>
            <person name="Holsappel S."/>
            <person name="Eijlander R.T."/>
            <person name="Kuipers O.P."/>
        </authorList>
    </citation>
    <scope>NUCLEOTIDE SEQUENCE [LARGE SCALE GENOMIC DNA]</scope>
    <source>
        <strain evidence="1 2">B4102</strain>
    </source>
</reference>
<dbReference type="AlphaFoldDB" id="A0A150LGT0"/>
<dbReference type="Proteomes" id="UP000075666">
    <property type="component" value="Unassembled WGS sequence"/>
</dbReference>
<proteinExistence type="predicted"/>
<evidence type="ECO:0000313" key="2">
    <source>
        <dbReference type="Proteomes" id="UP000075666"/>
    </source>
</evidence>
<keyword evidence="2" id="KW-1185">Reference proteome</keyword>
<dbReference type="EMBL" id="LQYN01000006">
    <property type="protein sequence ID" value="KYD11455.1"/>
    <property type="molecule type" value="Genomic_DNA"/>
</dbReference>
<organism evidence="1 2">
    <name type="scientific">Heyndrickxia sporothermodurans</name>
    <dbReference type="NCBI Taxonomy" id="46224"/>
    <lineage>
        <taxon>Bacteria</taxon>
        <taxon>Bacillati</taxon>
        <taxon>Bacillota</taxon>
        <taxon>Bacilli</taxon>
        <taxon>Bacillales</taxon>
        <taxon>Bacillaceae</taxon>
        <taxon>Heyndrickxia</taxon>
    </lineage>
</organism>
<protein>
    <submittedName>
        <fullName evidence="1">Uncharacterized protein</fullName>
    </submittedName>
</protein>
<sequence>MFESQTGNRLTPYHAFATEDKVTNADVIRYLIKNFKYKD</sequence>
<gene>
    <name evidence="1" type="ORF">B4102_2183</name>
</gene>